<dbReference type="Gene3D" id="3.40.50.150">
    <property type="entry name" value="Vaccinia Virus protein VP39"/>
    <property type="match status" value="1"/>
</dbReference>
<dbReference type="RefSeq" id="WP_203653705.1">
    <property type="nucleotide sequence ID" value="NZ_BONR01000001.1"/>
</dbReference>
<evidence type="ECO:0000313" key="6">
    <source>
        <dbReference type="Proteomes" id="UP000652354"/>
    </source>
</evidence>
<dbReference type="Proteomes" id="UP000652354">
    <property type="component" value="Unassembled WGS sequence"/>
</dbReference>
<keyword evidence="1" id="KW-0489">Methyltransferase</keyword>
<evidence type="ECO:0000256" key="2">
    <source>
        <dbReference type="ARBA" id="ARBA00022679"/>
    </source>
</evidence>
<evidence type="ECO:0000256" key="1">
    <source>
        <dbReference type="ARBA" id="ARBA00022603"/>
    </source>
</evidence>
<protein>
    <recommendedName>
        <fullName evidence="4">Methyltransferase type 11 domain-containing protein</fullName>
    </recommendedName>
</protein>
<dbReference type="PANTHER" id="PTHR43464:SF19">
    <property type="entry name" value="UBIQUINONE BIOSYNTHESIS O-METHYLTRANSFERASE, MITOCHONDRIAL"/>
    <property type="match status" value="1"/>
</dbReference>
<dbReference type="AlphaFoldDB" id="A0A919UFW7"/>
<organism evidence="5 6">
    <name type="scientific">Demequina activiva</name>
    <dbReference type="NCBI Taxonomy" id="1582364"/>
    <lineage>
        <taxon>Bacteria</taxon>
        <taxon>Bacillati</taxon>
        <taxon>Actinomycetota</taxon>
        <taxon>Actinomycetes</taxon>
        <taxon>Micrococcales</taxon>
        <taxon>Demequinaceae</taxon>
        <taxon>Demequina</taxon>
    </lineage>
</organism>
<comment type="caution">
    <text evidence="5">The sequence shown here is derived from an EMBL/GenBank/DDBJ whole genome shotgun (WGS) entry which is preliminary data.</text>
</comment>
<proteinExistence type="predicted"/>
<dbReference type="PANTHER" id="PTHR43464">
    <property type="entry name" value="METHYLTRANSFERASE"/>
    <property type="match status" value="1"/>
</dbReference>
<keyword evidence="6" id="KW-1185">Reference proteome</keyword>
<dbReference type="CDD" id="cd02440">
    <property type="entry name" value="AdoMet_MTases"/>
    <property type="match status" value="1"/>
</dbReference>
<dbReference type="GO" id="GO:0008757">
    <property type="term" value="F:S-adenosylmethionine-dependent methyltransferase activity"/>
    <property type="evidence" value="ECO:0007669"/>
    <property type="project" value="InterPro"/>
</dbReference>
<evidence type="ECO:0000259" key="4">
    <source>
        <dbReference type="Pfam" id="PF08241"/>
    </source>
</evidence>
<evidence type="ECO:0000256" key="3">
    <source>
        <dbReference type="ARBA" id="ARBA00022691"/>
    </source>
</evidence>
<feature type="domain" description="Methyltransferase type 11" evidence="4">
    <location>
        <begin position="33"/>
        <end position="124"/>
    </location>
</feature>
<accession>A0A919UFW7</accession>
<keyword evidence="3" id="KW-0949">S-adenosyl-L-methionine</keyword>
<name>A0A919UFW7_9MICO</name>
<dbReference type="InterPro" id="IPR029063">
    <property type="entry name" value="SAM-dependent_MTases_sf"/>
</dbReference>
<dbReference type="Pfam" id="PF08241">
    <property type="entry name" value="Methyltransf_11"/>
    <property type="match status" value="1"/>
</dbReference>
<reference evidence="5" key="1">
    <citation type="submission" date="2021-01" db="EMBL/GenBank/DDBJ databases">
        <title>Whole genome shotgun sequence of Demequina activiva NBRC 110675.</title>
        <authorList>
            <person name="Komaki H."/>
            <person name="Tamura T."/>
        </authorList>
    </citation>
    <scope>NUCLEOTIDE SEQUENCE</scope>
    <source>
        <strain evidence="5">NBRC 110675</strain>
    </source>
</reference>
<evidence type="ECO:0000313" key="5">
    <source>
        <dbReference type="EMBL" id="GIG54192.1"/>
    </source>
</evidence>
<sequence>MLTDLPDHERWNHSIAYQRELSELIPETARTALDVGCGEGLLARELVKRGLAVTALDTDAASIERARAQLSDGIDYRIADVMTEHLREHGFDVVTCVATLHHLDLDSGLRRLSELTAPGGTVLIVGLAQATWRELHWEAVAIAADVAARRRRQQWEHPSPTIWPPPHTYAQVREAATRIMPGSVYRRRALWRYTLTWTKPLDR</sequence>
<dbReference type="EMBL" id="BONR01000001">
    <property type="protein sequence ID" value="GIG54192.1"/>
    <property type="molecule type" value="Genomic_DNA"/>
</dbReference>
<dbReference type="SUPFAM" id="SSF53335">
    <property type="entry name" value="S-adenosyl-L-methionine-dependent methyltransferases"/>
    <property type="match status" value="1"/>
</dbReference>
<dbReference type="GO" id="GO:0032259">
    <property type="term" value="P:methylation"/>
    <property type="evidence" value="ECO:0007669"/>
    <property type="project" value="UniProtKB-KW"/>
</dbReference>
<keyword evidence="2" id="KW-0808">Transferase</keyword>
<dbReference type="InterPro" id="IPR013216">
    <property type="entry name" value="Methyltransf_11"/>
</dbReference>
<gene>
    <name evidence="5" type="ORF">Dac01nite_09440</name>
</gene>